<keyword evidence="1" id="KW-0472">Membrane</keyword>
<protein>
    <submittedName>
        <fullName evidence="2">Uncharacterized protein</fullName>
    </submittedName>
</protein>
<dbReference type="AlphaFoldDB" id="A0A2P2NW72"/>
<accession>A0A2P2NW72</accession>
<dbReference type="EMBL" id="GGEC01066248">
    <property type="protein sequence ID" value="MBX46732.1"/>
    <property type="molecule type" value="Transcribed_RNA"/>
</dbReference>
<reference evidence="2" key="1">
    <citation type="submission" date="2018-02" db="EMBL/GenBank/DDBJ databases">
        <title>Rhizophora mucronata_Transcriptome.</title>
        <authorList>
            <person name="Meera S.P."/>
            <person name="Sreeshan A."/>
            <person name="Augustine A."/>
        </authorList>
    </citation>
    <scope>NUCLEOTIDE SEQUENCE</scope>
    <source>
        <tissue evidence="2">Leaf</tissue>
    </source>
</reference>
<organism evidence="2">
    <name type="scientific">Rhizophora mucronata</name>
    <name type="common">Asiatic mangrove</name>
    <dbReference type="NCBI Taxonomy" id="61149"/>
    <lineage>
        <taxon>Eukaryota</taxon>
        <taxon>Viridiplantae</taxon>
        <taxon>Streptophyta</taxon>
        <taxon>Embryophyta</taxon>
        <taxon>Tracheophyta</taxon>
        <taxon>Spermatophyta</taxon>
        <taxon>Magnoliopsida</taxon>
        <taxon>eudicotyledons</taxon>
        <taxon>Gunneridae</taxon>
        <taxon>Pentapetalae</taxon>
        <taxon>rosids</taxon>
        <taxon>fabids</taxon>
        <taxon>Malpighiales</taxon>
        <taxon>Rhizophoraceae</taxon>
        <taxon>Rhizophora</taxon>
    </lineage>
</organism>
<evidence type="ECO:0000256" key="1">
    <source>
        <dbReference type="SAM" id="Phobius"/>
    </source>
</evidence>
<keyword evidence="1" id="KW-1133">Transmembrane helix</keyword>
<proteinExistence type="predicted"/>
<evidence type="ECO:0000313" key="2">
    <source>
        <dbReference type="EMBL" id="MBX46732.1"/>
    </source>
</evidence>
<sequence>MKVNLDRLKINTCLRRKVIFGWLFYLLVATLEKLLET</sequence>
<name>A0A2P2NW72_RHIMU</name>
<keyword evidence="1" id="KW-0812">Transmembrane</keyword>
<feature type="transmembrane region" description="Helical" evidence="1">
    <location>
        <begin position="18"/>
        <end position="35"/>
    </location>
</feature>